<evidence type="ECO:0000256" key="2">
    <source>
        <dbReference type="SAM" id="Phobius"/>
    </source>
</evidence>
<gene>
    <name evidence="4" type="primary">lanM</name>
    <name evidence="4" type="ORF">DW747_14845</name>
</gene>
<dbReference type="AlphaFoldDB" id="A0A3E2XIA4"/>
<dbReference type="PIRSF" id="PIRSF037228">
    <property type="entry name" value="Lant_mod_RumM"/>
    <property type="match status" value="1"/>
</dbReference>
<evidence type="ECO:0000313" key="4">
    <source>
        <dbReference type="EMBL" id="RGC43782.1"/>
    </source>
</evidence>
<keyword evidence="2" id="KW-1133">Transmembrane helix</keyword>
<comment type="caution">
    <text evidence="4">The sequence shown here is derived from an EMBL/GenBank/DDBJ whole genome shotgun (WGS) entry which is preliminary data.</text>
</comment>
<dbReference type="SUPFAM" id="SSF158745">
    <property type="entry name" value="LanC-like"/>
    <property type="match status" value="1"/>
</dbReference>
<dbReference type="NCBIfam" id="TIGR03897">
    <property type="entry name" value="lanti_2_LanM"/>
    <property type="match status" value="1"/>
</dbReference>
<feature type="transmembrane region" description="Helical" evidence="2">
    <location>
        <begin position="953"/>
        <end position="972"/>
    </location>
</feature>
<dbReference type="EMBL" id="QVFD01000020">
    <property type="protein sequence ID" value="RGC43782.1"/>
    <property type="molecule type" value="Genomic_DNA"/>
</dbReference>
<dbReference type="SMART" id="SM01260">
    <property type="entry name" value="LANC_like"/>
    <property type="match status" value="1"/>
</dbReference>
<feature type="binding site" evidence="1">
    <location>
        <position position="913"/>
    </location>
    <ligand>
        <name>Zn(2+)</name>
        <dbReference type="ChEBI" id="CHEBI:29105"/>
    </ligand>
</feature>
<dbReference type="GO" id="GO:0046872">
    <property type="term" value="F:metal ion binding"/>
    <property type="evidence" value="ECO:0007669"/>
    <property type="project" value="UniProtKB-KW"/>
</dbReference>
<dbReference type="OrthoDB" id="9148343at2"/>
<evidence type="ECO:0000256" key="1">
    <source>
        <dbReference type="PIRSR" id="PIRSR607822-1"/>
    </source>
</evidence>
<keyword evidence="2" id="KW-0472">Membrane</keyword>
<reference evidence="4 5" key="1">
    <citation type="submission" date="2018-08" db="EMBL/GenBank/DDBJ databases">
        <title>A genome reference for cultivated species of the human gut microbiota.</title>
        <authorList>
            <person name="Zou Y."/>
            <person name="Xue W."/>
            <person name="Luo G."/>
        </authorList>
    </citation>
    <scope>NUCLEOTIDE SEQUENCE [LARGE SCALE GENOMIC DNA]</scope>
    <source>
        <strain evidence="4 5">AM28-39</strain>
    </source>
</reference>
<feature type="binding site" evidence="1">
    <location>
        <position position="864"/>
    </location>
    <ligand>
        <name>Zn(2+)</name>
        <dbReference type="ChEBI" id="CHEBI:29105"/>
    </ligand>
</feature>
<dbReference type="InterPro" id="IPR025410">
    <property type="entry name" value="Lant_dehyd"/>
</dbReference>
<name>A0A3E2XIA4_9FIRM</name>
<evidence type="ECO:0000313" key="5">
    <source>
        <dbReference type="Proteomes" id="UP000261231"/>
    </source>
</evidence>
<dbReference type="InterPro" id="IPR017146">
    <property type="entry name" value="Lanti_2_LanM"/>
</dbReference>
<proteinExistence type="predicted"/>
<protein>
    <submittedName>
        <fullName evidence="4">Type 2 lantipeptide synthetase LanM</fullName>
    </submittedName>
</protein>
<dbReference type="Proteomes" id="UP000261231">
    <property type="component" value="Unassembled WGS sequence"/>
</dbReference>
<accession>A0A3E2XIA4</accession>
<feature type="binding site" evidence="1">
    <location>
        <position position="912"/>
    </location>
    <ligand>
        <name>Zn(2+)</name>
        <dbReference type="ChEBI" id="CHEBI:29105"/>
    </ligand>
</feature>
<evidence type="ECO:0000259" key="3">
    <source>
        <dbReference type="Pfam" id="PF13575"/>
    </source>
</evidence>
<keyword evidence="1" id="KW-0862">Zinc</keyword>
<sequence length="981" mass="115467">MRNNEMDIRELIKIINQNEEAKQFWKKFLNKDILDELLKYPELLSMQDVKRAKIAKEEKEFFLKCIFSVSTENGIKFEKEERVFDSFYEKLGQYIKIVLKQKLIASLTENMIDSLVKQIVQRVFWIPFRCLIADMHEKKDDGQLNGHSSAEEYDDYVSKYLLNERECGEFLKKYPVMTDLLIRKIGDYINYVNEILQHFYQDRETISKEFHIEQNTMEITKLSFNQDEEHFPGRMVAQVSLKGGEIIYYKPHSLLLAEQYQKIENWLWEKMGLEKSRHLVTSRDDYGWEQEVTEAECMCAKEIKEYYYRCGAECCLAYVLGMTDIHMDNVIAHGKYPVIIDTEFMFDRRIEVGTQRKNLQQNLMDTVIHTGFVPNGMGTMHVNVSVLNACDEQRLPVKMPMVIHKGTSEMNISYHYPKLSHKKNMPIYEGKYISFENYMNEFISGFRRAYDCIKADPEVLVGMCQPIMKKSVRYLFRNTQEYYMYITSFNFPELMRNQAKRQLSLWHMNRGLHCNETYRVKILTYEMQCVYDGIVPIFYADGKNLLMGDDEYIENYFQRDNEQQLKLRVEKLSDWDKDFQTKVIQSALLMYDKKRENWDGQLEQLQPKIGELTAERIAKWVFNAAVLTGDKMEWTSVIYGKDGWTKAGKADIYLYNGLSGILLFFEAMWQKEHENFYHSVVEQLKKQLCEHTDILIQNGSNHQSDRMGLFDGEASVAFTYWIMYKLTAEESYIVYAKKQCQFILDNDYQVTSDDLIQGRAGIIILLLLMYKTTQDKMYLDIAQEVGTNLVESIQSKNCLAGMAHGYSGMAVAMALLGRYTGEENYKEIVLELCRKEDQLFDYSMNNWCDIREGKENPRNTVAWCHGSAGILLARALIHKISRLTTNQLFKDIPLNQVIDQMCQTEKTDWCLCHGQAGLLVIERYIRHVFDYEEEKWYENATKYLDKRLSIEDILNYGIMQGLAGIGMLLLFWEWERDKGTK</sequence>
<dbReference type="InterPro" id="IPR007822">
    <property type="entry name" value="LANC-like"/>
</dbReference>
<organism evidence="4 5">
    <name type="scientific">Coprococcus catus</name>
    <dbReference type="NCBI Taxonomy" id="116085"/>
    <lineage>
        <taxon>Bacteria</taxon>
        <taxon>Bacillati</taxon>
        <taxon>Bacillota</taxon>
        <taxon>Clostridia</taxon>
        <taxon>Lachnospirales</taxon>
        <taxon>Lachnospiraceae</taxon>
        <taxon>Coprococcus</taxon>
    </lineage>
</organism>
<dbReference type="CDD" id="cd04792">
    <property type="entry name" value="LanM-like"/>
    <property type="match status" value="1"/>
</dbReference>
<dbReference type="PRINTS" id="PR01950">
    <property type="entry name" value="LANCSUPER"/>
</dbReference>
<keyword evidence="1" id="KW-0479">Metal-binding</keyword>
<dbReference type="GO" id="GO:0031179">
    <property type="term" value="P:peptide modification"/>
    <property type="evidence" value="ECO:0007669"/>
    <property type="project" value="InterPro"/>
</dbReference>
<dbReference type="Pfam" id="PF13575">
    <property type="entry name" value="DUF4135"/>
    <property type="match status" value="1"/>
</dbReference>
<keyword evidence="2" id="KW-0812">Transmembrane</keyword>
<dbReference type="Gene3D" id="1.50.10.20">
    <property type="match status" value="1"/>
</dbReference>
<dbReference type="Pfam" id="PF05147">
    <property type="entry name" value="LANC_like"/>
    <property type="match status" value="1"/>
</dbReference>
<keyword evidence="5" id="KW-1185">Reference proteome</keyword>
<feature type="domain" description="Lantibiotic biosynthesis protein dehydration" evidence="3">
    <location>
        <begin position="174"/>
        <end position="540"/>
    </location>
</feature>